<dbReference type="EMBL" id="RCMV01000078">
    <property type="protein sequence ID" value="KAG3225646.1"/>
    <property type="molecule type" value="Genomic_DNA"/>
</dbReference>
<dbReference type="Proteomes" id="UP000697107">
    <property type="component" value="Unassembled WGS sequence"/>
</dbReference>
<feature type="compositionally biased region" description="Polar residues" evidence="1">
    <location>
        <begin position="95"/>
        <end position="118"/>
    </location>
</feature>
<dbReference type="Proteomes" id="UP000760860">
    <property type="component" value="Unassembled WGS sequence"/>
</dbReference>
<evidence type="ECO:0000256" key="1">
    <source>
        <dbReference type="SAM" id="MobiDB-lite"/>
    </source>
</evidence>
<dbReference type="AlphaFoldDB" id="A0A329SU10"/>
<protein>
    <submittedName>
        <fullName evidence="7">Uncharacterized protein</fullName>
    </submittedName>
</protein>
<proteinExistence type="predicted"/>
<evidence type="ECO:0000313" key="7">
    <source>
        <dbReference type="EMBL" id="RAW39396.1"/>
    </source>
</evidence>
<reference evidence="7 8" key="1">
    <citation type="submission" date="2018-01" db="EMBL/GenBank/DDBJ databases">
        <title>Draft genome of the strawberry crown rot pathogen Phytophthora cactorum.</title>
        <authorList>
            <person name="Armitage A.D."/>
            <person name="Lysoe E."/>
            <person name="Nellist C.F."/>
            <person name="Harrison R.J."/>
            <person name="Brurberg M.B."/>
        </authorList>
    </citation>
    <scope>NUCLEOTIDE SEQUENCE [LARGE SCALE GENOMIC DNA]</scope>
    <source>
        <strain evidence="7 8">10300</strain>
    </source>
</reference>
<dbReference type="EMBL" id="RCMG01000167">
    <property type="protein sequence ID" value="KAG2860994.1"/>
    <property type="molecule type" value="Genomic_DNA"/>
</dbReference>
<comment type="caution">
    <text evidence="7">The sequence shown here is derived from an EMBL/GenBank/DDBJ whole genome shotgun (WGS) entry which is preliminary data.</text>
</comment>
<dbReference type="EMBL" id="RCMI01000141">
    <property type="protein sequence ID" value="KAG2930718.1"/>
    <property type="molecule type" value="Genomic_DNA"/>
</dbReference>
<evidence type="ECO:0000313" key="8">
    <source>
        <dbReference type="Proteomes" id="UP000251314"/>
    </source>
</evidence>
<gene>
    <name evidence="7" type="ORF">PC110_g4354</name>
    <name evidence="2" type="ORF">PC113_g7548</name>
    <name evidence="3" type="ORF">PC115_g6369</name>
    <name evidence="4" type="ORF">PC117_g7518</name>
    <name evidence="5" type="ORF">PC118_g6664</name>
    <name evidence="6" type="ORF">PC129_g3751</name>
</gene>
<feature type="region of interest" description="Disordered" evidence="1">
    <location>
        <begin position="95"/>
        <end position="126"/>
    </location>
</feature>
<accession>A0A329SU10</accession>
<evidence type="ECO:0000313" key="3">
    <source>
        <dbReference type="EMBL" id="KAG2930718.1"/>
    </source>
</evidence>
<evidence type="ECO:0000313" key="4">
    <source>
        <dbReference type="EMBL" id="KAG2946574.1"/>
    </source>
</evidence>
<dbReference type="Proteomes" id="UP000774804">
    <property type="component" value="Unassembled WGS sequence"/>
</dbReference>
<reference evidence="2" key="2">
    <citation type="submission" date="2018-10" db="EMBL/GenBank/DDBJ databases">
        <title>Effector identification in a new, highly contiguous assembly of the strawberry crown rot pathogen Phytophthora cactorum.</title>
        <authorList>
            <person name="Armitage A.D."/>
            <person name="Nellist C.F."/>
            <person name="Bates H."/>
            <person name="Vickerstaff R.J."/>
            <person name="Harrison R.J."/>
        </authorList>
    </citation>
    <scope>NUCLEOTIDE SEQUENCE</scope>
    <source>
        <strain evidence="2">15-7</strain>
        <strain evidence="3">4032</strain>
        <strain evidence="4">4040</strain>
        <strain evidence="5">P415</strain>
        <strain evidence="6">P421</strain>
    </source>
</reference>
<dbReference type="VEuPathDB" id="FungiDB:PC110_g4354"/>
<name>A0A329SU10_9STRA</name>
<sequence>MLRFCGSSPFVVKMREAMAARSIGESDVLAWSSTIRREFIPASMSSTSPSNDSGRLGLVLKLVQHRIEQISALILQNKQLEERLLAVEDKLHSPSGTTTQEVIGSNAAPSVNTVPNSQPARRPARAKRKVSQSLAVMWFEWFTAEPRVYASKSIKKQHYTSLDTSPDI</sequence>
<evidence type="ECO:0000313" key="2">
    <source>
        <dbReference type="EMBL" id="KAG2860994.1"/>
    </source>
</evidence>
<dbReference type="EMBL" id="MJFZ01000067">
    <property type="protein sequence ID" value="RAW39396.1"/>
    <property type="molecule type" value="Genomic_DNA"/>
</dbReference>
<dbReference type="Proteomes" id="UP000251314">
    <property type="component" value="Unassembled WGS sequence"/>
</dbReference>
<keyword evidence="8" id="KW-1185">Reference proteome</keyword>
<dbReference type="EMBL" id="RCML01000151">
    <property type="protein sequence ID" value="KAG2988528.1"/>
    <property type="molecule type" value="Genomic_DNA"/>
</dbReference>
<dbReference type="EMBL" id="RCMK01000154">
    <property type="protein sequence ID" value="KAG2946574.1"/>
    <property type="molecule type" value="Genomic_DNA"/>
</dbReference>
<organism evidence="7 8">
    <name type="scientific">Phytophthora cactorum</name>
    <dbReference type="NCBI Taxonomy" id="29920"/>
    <lineage>
        <taxon>Eukaryota</taxon>
        <taxon>Sar</taxon>
        <taxon>Stramenopiles</taxon>
        <taxon>Oomycota</taxon>
        <taxon>Peronosporomycetes</taxon>
        <taxon>Peronosporales</taxon>
        <taxon>Peronosporaceae</taxon>
        <taxon>Phytophthora</taxon>
    </lineage>
</organism>
<evidence type="ECO:0000313" key="6">
    <source>
        <dbReference type="EMBL" id="KAG3225646.1"/>
    </source>
</evidence>
<dbReference type="Proteomes" id="UP000736787">
    <property type="component" value="Unassembled WGS sequence"/>
</dbReference>
<dbReference type="OrthoDB" id="138740at2759"/>
<dbReference type="Proteomes" id="UP000735874">
    <property type="component" value="Unassembled WGS sequence"/>
</dbReference>
<evidence type="ECO:0000313" key="5">
    <source>
        <dbReference type="EMBL" id="KAG2988528.1"/>
    </source>
</evidence>